<feature type="region of interest" description="Disordered" evidence="1">
    <location>
        <begin position="501"/>
        <end position="523"/>
    </location>
</feature>
<dbReference type="Proteomes" id="UP000887116">
    <property type="component" value="Unassembled WGS sequence"/>
</dbReference>
<dbReference type="EMBL" id="BMAO01016900">
    <property type="protein sequence ID" value="GFR12031.1"/>
    <property type="molecule type" value="Genomic_DNA"/>
</dbReference>
<feature type="region of interest" description="Disordered" evidence="1">
    <location>
        <begin position="697"/>
        <end position="722"/>
    </location>
</feature>
<dbReference type="AlphaFoldDB" id="A0A8X6GV98"/>
<evidence type="ECO:0000256" key="1">
    <source>
        <dbReference type="SAM" id="MobiDB-lite"/>
    </source>
</evidence>
<feature type="compositionally biased region" description="Polar residues" evidence="1">
    <location>
        <begin position="813"/>
        <end position="822"/>
    </location>
</feature>
<comment type="caution">
    <text evidence="2">The sequence shown here is derived from an EMBL/GenBank/DDBJ whole genome shotgun (WGS) entry which is preliminary data.</text>
</comment>
<organism evidence="2 3">
    <name type="scientific">Trichonephila clavata</name>
    <name type="common">Joro spider</name>
    <name type="synonym">Nephila clavata</name>
    <dbReference type="NCBI Taxonomy" id="2740835"/>
    <lineage>
        <taxon>Eukaryota</taxon>
        <taxon>Metazoa</taxon>
        <taxon>Ecdysozoa</taxon>
        <taxon>Arthropoda</taxon>
        <taxon>Chelicerata</taxon>
        <taxon>Arachnida</taxon>
        <taxon>Araneae</taxon>
        <taxon>Araneomorphae</taxon>
        <taxon>Entelegynae</taxon>
        <taxon>Araneoidea</taxon>
        <taxon>Nephilidae</taxon>
        <taxon>Trichonephila</taxon>
    </lineage>
</organism>
<keyword evidence="3" id="KW-1185">Reference proteome</keyword>
<feature type="compositionally biased region" description="Polar residues" evidence="1">
    <location>
        <begin position="624"/>
        <end position="633"/>
    </location>
</feature>
<evidence type="ECO:0000313" key="3">
    <source>
        <dbReference type="Proteomes" id="UP000887116"/>
    </source>
</evidence>
<gene>
    <name evidence="2" type="ORF">TNCT_348351</name>
</gene>
<proteinExistence type="predicted"/>
<reference evidence="2" key="1">
    <citation type="submission" date="2020-07" db="EMBL/GenBank/DDBJ databases">
        <title>Multicomponent nature underlies the extraordinary mechanical properties of spider dragline silk.</title>
        <authorList>
            <person name="Kono N."/>
            <person name="Nakamura H."/>
            <person name="Mori M."/>
            <person name="Yoshida Y."/>
            <person name="Ohtoshi R."/>
            <person name="Malay A.D."/>
            <person name="Moran D.A.P."/>
            <person name="Tomita M."/>
            <person name="Numata K."/>
            <person name="Arakawa K."/>
        </authorList>
    </citation>
    <scope>NUCLEOTIDE SEQUENCE</scope>
</reference>
<feature type="region of interest" description="Disordered" evidence="1">
    <location>
        <begin position="545"/>
        <end position="573"/>
    </location>
</feature>
<protein>
    <submittedName>
        <fullName evidence="2">Uncharacterized protein</fullName>
    </submittedName>
</protein>
<feature type="region of interest" description="Disordered" evidence="1">
    <location>
        <begin position="793"/>
        <end position="836"/>
    </location>
</feature>
<evidence type="ECO:0000313" key="2">
    <source>
        <dbReference type="EMBL" id="GFR12031.1"/>
    </source>
</evidence>
<sequence length="1202" mass="134858">MNHFVTWIRDIITGYWLECDDLNSDVSSFTISQPTISLEDVSIFAYEAIDNDGTIFLKDDLGDVTVDNNDYILIDLEDESKDDANNKIDKTDADKLKQCSSRSGKKNCNKSENISADYVNNKTSQFTDLNDAKESTSSLENEENIIKGDILQKRDSLASIDSFLEFVDRENNEISLKVIDYLLKCIEKNVEEANPTPLLDSLTCQSSNIVSKNNVEYSALKESLKENMDDIFKTGSKNCSVEKKIFPLNVSENVTGETVHKKADDTCFLQNEPLCETTEIQVKKSDLISQREIKIGFEVQQVPENSAREFTDEIKPITKHSKPISSTQEHTICMGNTENSKNKKYFYTTRSKRKKSIDNSALETIPQSGNTASKPPKNFSRRTNPIMHTIKTAHNSSTPNAIKQKKTSVEDKIMPCAKYALKEVSVVIKMLKESELSKYMSSDHKDVNKLNSNYSTEKKQGAVASASLTIDRNSVRNEDIPIIPVTRKSIKELRKTIAVKSKIHPDSHSKNGTLQNSPSQQSNPSIVFCNVSALDKTNDKSAVKNLVKNQSEPIRRSSRIGAHRPKSEKATYNKGKCIKKFKLKQNEKLADALVHNAQTKSITKGEIKFSPEPNETEHNIESDGLQTKTSKTMSMDVCKNSDSSLKVTSKIEEETLKKEILKKSSEQTVTKFINESKLKQNEELTDAIVNNAQTKGITKGENKFSPGPNETEHSIKSNGLQTKTSETMSMDACKNSDSSLKRTSKIEETLKEEIPERSSEQTVTTFINEIKLKQNEKLADAIVNNAQIKGITNGENKFSPEPNETKHNIKSDGLQTKTSKTMSMDACKNSDSSLKRTSKIEEETLKNEIPKKIPEQTRSTCNSNLDALTENLKGENVKPDFANTKRKRLRKTNTYESITLNWDFVSSSNQKLVRRKTIKTNKLNGKQTNAINLNEFSELFGTLPDNLSFLSESDKKKQNPSYPINNKRCKISENTDNYNSVSEKTYNKRNVSNKVGMSNDNLCKVSSSKSLKKTSIPRLKTISGNISKKICPRFDMLTLCKQKRKAECLIPAQTKRDNKNLDVDLHSALLQFLVKNKMVPKEDTISNLTICLKSYDDLTVSKFSVPSANSAMEINSDQTNGSLTVFPPSVNRNHDKISLITSNVDKSLKSLPNSTLLDSVRTNSTEHSQKQYNSNAANLKNEMHPNNSAMDIHSVQAQTSHK</sequence>
<feature type="compositionally biased region" description="Basic and acidic residues" evidence="1">
    <location>
        <begin position="608"/>
        <end position="621"/>
    </location>
</feature>
<accession>A0A8X6GV98</accession>
<name>A0A8X6GV98_TRICU</name>
<feature type="region of interest" description="Disordered" evidence="1">
    <location>
        <begin position="608"/>
        <end position="633"/>
    </location>
</feature>